<dbReference type="RefSeq" id="XP_002732187.1">
    <property type="nucleotide sequence ID" value="XM_002732141.2"/>
</dbReference>
<evidence type="ECO:0000256" key="5">
    <source>
        <dbReference type="ARBA" id="ARBA00023136"/>
    </source>
</evidence>
<protein>
    <submittedName>
        <fullName evidence="8">Uncharacterized protein LOC100379004</fullName>
    </submittedName>
</protein>
<proteinExistence type="inferred from homology"/>
<feature type="transmembrane region" description="Helical" evidence="6">
    <location>
        <begin position="104"/>
        <end position="127"/>
    </location>
</feature>
<comment type="similarity">
    <text evidence="2">Belongs to the CD225/Dispanin family.</text>
</comment>
<accession>A0ABM0GKX9</accession>
<keyword evidence="3 6" id="KW-0812">Transmembrane</keyword>
<evidence type="ECO:0000313" key="7">
    <source>
        <dbReference type="Proteomes" id="UP000694865"/>
    </source>
</evidence>
<dbReference type="PANTHER" id="PTHR14948">
    <property type="entry name" value="NG5"/>
    <property type="match status" value="1"/>
</dbReference>
<feature type="transmembrane region" description="Helical" evidence="6">
    <location>
        <begin position="57"/>
        <end position="78"/>
    </location>
</feature>
<keyword evidence="5 6" id="KW-0472">Membrane</keyword>
<evidence type="ECO:0000256" key="4">
    <source>
        <dbReference type="ARBA" id="ARBA00022989"/>
    </source>
</evidence>
<gene>
    <name evidence="8" type="primary">LOC100379004</name>
</gene>
<dbReference type="Pfam" id="PF04505">
    <property type="entry name" value="CD225"/>
    <property type="match status" value="1"/>
</dbReference>
<reference evidence="8" key="1">
    <citation type="submission" date="2025-08" db="UniProtKB">
        <authorList>
            <consortium name="RefSeq"/>
        </authorList>
    </citation>
    <scope>IDENTIFICATION</scope>
    <source>
        <tissue evidence="8">Testes</tissue>
    </source>
</reference>
<dbReference type="InterPro" id="IPR007593">
    <property type="entry name" value="CD225/Dispanin_fam"/>
</dbReference>
<dbReference type="GeneID" id="100379004"/>
<organism evidence="7 8">
    <name type="scientific">Saccoglossus kowalevskii</name>
    <name type="common">Acorn worm</name>
    <dbReference type="NCBI Taxonomy" id="10224"/>
    <lineage>
        <taxon>Eukaryota</taxon>
        <taxon>Metazoa</taxon>
        <taxon>Hemichordata</taxon>
        <taxon>Enteropneusta</taxon>
        <taxon>Harrimaniidae</taxon>
        <taxon>Saccoglossus</taxon>
    </lineage>
</organism>
<name>A0ABM0GKX9_SACKO</name>
<evidence type="ECO:0000313" key="8">
    <source>
        <dbReference type="RefSeq" id="XP_002732187.1"/>
    </source>
</evidence>
<dbReference type="PANTHER" id="PTHR14948:SF25">
    <property type="entry name" value="DUF4190 DOMAIN-CONTAINING PROTEIN"/>
    <property type="match status" value="1"/>
</dbReference>
<keyword evidence="4 6" id="KW-1133">Transmembrane helix</keyword>
<evidence type="ECO:0000256" key="3">
    <source>
        <dbReference type="ARBA" id="ARBA00022692"/>
    </source>
</evidence>
<keyword evidence="7" id="KW-1185">Reference proteome</keyword>
<dbReference type="InterPro" id="IPR051423">
    <property type="entry name" value="CD225/Dispanin"/>
</dbReference>
<evidence type="ECO:0000256" key="1">
    <source>
        <dbReference type="ARBA" id="ARBA00004370"/>
    </source>
</evidence>
<dbReference type="Proteomes" id="UP000694865">
    <property type="component" value="Unplaced"/>
</dbReference>
<evidence type="ECO:0000256" key="2">
    <source>
        <dbReference type="ARBA" id="ARBA00006843"/>
    </source>
</evidence>
<sequence length="131" mass="14681">MSEEQTDLLVSEEKSHTNESVNLSYFDNPFTTTVKGPSSQQSIIGEPLILPAIPYDYFLFSTLSTVFGFFPIGIFALWNSRQVYRCSARGDLIGAKKSANNARILSWMSFIVAIFLFVIIALTIMIARSKQ</sequence>
<comment type="subcellular location">
    <subcellularLocation>
        <location evidence="1">Membrane</location>
    </subcellularLocation>
</comment>
<evidence type="ECO:0000256" key="6">
    <source>
        <dbReference type="SAM" id="Phobius"/>
    </source>
</evidence>